<dbReference type="SUPFAM" id="SSF57850">
    <property type="entry name" value="RING/U-box"/>
    <property type="match status" value="1"/>
</dbReference>
<reference evidence="7 8" key="1">
    <citation type="journal article" date="2024" name="IMA Fungus">
        <title>IMA Genome - F19 : A genome assembly and annotation guide to empower mycologists, including annotated draft genome sequences of Ceratocystis pirilliformis, Diaporthe australafricana, Fusarium ophioides, Paecilomyces lecythidis, and Sporothrix stenoceras.</title>
        <authorList>
            <person name="Aylward J."/>
            <person name="Wilson A.M."/>
            <person name="Visagie C.M."/>
            <person name="Spraker J."/>
            <person name="Barnes I."/>
            <person name="Buitendag C."/>
            <person name="Ceriani C."/>
            <person name="Del Mar Angel L."/>
            <person name="du Plessis D."/>
            <person name="Fuchs T."/>
            <person name="Gasser K."/>
            <person name="Kramer D."/>
            <person name="Li W."/>
            <person name="Munsamy K."/>
            <person name="Piso A."/>
            <person name="Price J.L."/>
            <person name="Sonnekus B."/>
            <person name="Thomas C."/>
            <person name="van der Nest A."/>
            <person name="van Dijk A."/>
            <person name="van Heerden A."/>
            <person name="van Vuuren N."/>
            <person name="Yilmaz N."/>
            <person name="Duong T.A."/>
            <person name="van der Merwe N.A."/>
            <person name="Wingfield M.J."/>
            <person name="Wingfield B.D."/>
        </authorList>
    </citation>
    <scope>NUCLEOTIDE SEQUENCE [LARGE SCALE GENOMIC DNA]</scope>
    <source>
        <strain evidence="7 8">CMW 18300</strain>
    </source>
</reference>
<evidence type="ECO:0000313" key="8">
    <source>
        <dbReference type="Proteomes" id="UP001583177"/>
    </source>
</evidence>
<proteinExistence type="predicted"/>
<dbReference type="Pfam" id="PF01485">
    <property type="entry name" value="IBR"/>
    <property type="match status" value="1"/>
</dbReference>
<gene>
    <name evidence="7" type="ORF">Daus18300_012415</name>
</gene>
<keyword evidence="4" id="KW-0862">Zinc</keyword>
<feature type="domain" description="IBR" evidence="6">
    <location>
        <begin position="241"/>
        <end position="290"/>
    </location>
</feature>
<evidence type="ECO:0000256" key="5">
    <source>
        <dbReference type="SAM" id="MobiDB-lite"/>
    </source>
</evidence>
<dbReference type="EMBL" id="JAWRVE010000168">
    <property type="protein sequence ID" value="KAL1851730.1"/>
    <property type="molecule type" value="Genomic_DNA"/>
</dbReference>
<evidence type="ECO:0000256" key="1">
    <source>
        <dbReference type="ARBA" id="ARBA00022723"/>
    </source>
</evidence>
<evidence type="ECO:0000256" key="3">
    <source>
        <dbReference type="ARBA" id="ARBA00022786"/>
    </source>
</evidence>
<keyword evidence="8" id="KW-1185">Reference proteome</keyword>
<accession>A0ABR3W3E7</accession>
<evidence type="ECO:0000259" key="6">
    <source>
        <dbReference type="Pfam" id="PF01485"/>
    </source>
</evidence>
<keyword evidence="2" id="KW-0863">Zinc-finger</keyword>
<comment type="caution">
    <text evidence="7">The sequence shown here is derived from an EMBL/GenBank/DDBJ whole genome shotgun (WGS) entry which is preliminary data.</text>
</comment>
<name>A0ABR3W3E7_9PEZI</name>
<organism evidence="7 8">
    <name type="scientific">Diaporthe australafricana</name>
    <dbReference type="NCBI Taxonomy" id="127596"/>
    <lineage>
        <taxon>Eukaryota</taxon>
        <taxon>Fungi</taxon>
        <taxon>Dikarya</taxon>
        <taxon>Ascomycota</taxon>
        <taxon>Pezizomycotina</taxon>
        <taxon>Sordariomycetes</taxon>
        <taxon>Sordariomycetidae</taxon>
        <taxon>Diaporthales</taxon>
        <taxon>Diaporthaceae</taxon>
        <taxon>Diaporthe</taxon>
    </lineage>
</organism>
<feature type="region of interest" description="Disordered" evidence="5">
    <location>
        <begin position="22"/>
        <end position="47"/>
    </location>
</feature>
<evidence type="ECO:0000313" key="7">
    <source>
        <dbReference type="EMBL" id="KAL1851730.1"/>
    </source>
</evidence>
<dbReference type="Proteomes" id="UP001583177">
    <property type="component" value="Unassembled WGS sequence"/>
</dbReference>
<evidence type="ECO:0000256" key="4">
    <source>
        <dbReference type="ARBA" id="ARBA00022833"/>
    </source>
</evidence>
<dbReference type="PANTHER" id="PTHR11685">
    <property type="entry name" value="RBR FAMILY RING FINGER AND IBR DOMAIN-CONTAINING"/>
    <property type="match status" value="1"/>
</dbReference>
<keyword evidence="3" id="KW-0833">Ubl conjugation pathway</keyword>
<evidence type="ECO:0000256" key="2">
    <source>
        <dbReference type="ARBA" id="ARBA00022771"/>
    </source>
</evidence>
<protein>
    <recommendedName>
        <fullName evidence="6">IBR domain-containing protein</fullName>
    </recommendedName>
</protein>
<dbReference type="InterPro" id="IPR002867">
    <property type="entry name" value="IBR_dom"/>
</dbReference>
<dbReference type="InterPro" id="IPR031127">
    <property type="entry name" value="E3_UB_ligase_RBR"/>
</dbReference>
<feature type="compositionally biased region" description="Acidic residues" evidence="5">
    <location>
        <begin position="30"/>
        <end position="46"/>
    </location>
</feature>
<sequence>MGQSIEDEVPVYGAYFSAEALRADDRHGDDDEQSIDGSSDDSNSEDELIRKIKKKKRVFRNVTPVSVIKPEVEYQTKVPTKSTIIANISQRRLDKIPVTEESRTDICLPCGLDTVTTPELSLHKLPCGHRWCSRCLARTFKFAIANNTFHRFQCCTENEIPMRYFKGIIEKRPHPKPEFEPGYEPGTSMEIVQAEEQEISELAEVREFNPLRVSESVRKETEPFINKKDWNTYMEKLEEYETLPKDKMYCYRKICGSFIPMADRTKTKGHCPRCRRFTCCRCRRGWHTHQSNNGRCDACKDRMTVVNNDRKFIVMARRKGWKRCPRCRMFVEKTRGGCGSVYCRCGRHFWYS</sequence>
<keyword evidence="1" id="KW-0479">Metal-binding</keyword>